<evidence type="ECO:0000313" key="3">
    <source>
        <dbReference type="EMBL" id="MUN54793.1"/>
    </source>
</evidence>
<dbReference type="EMBL" id="WOGT01000002">
    <property type="protein sequence ID" value="MUN54793.1"/>
    <property type="molecule type" value="Genomic_DNA"/>
</dbReference>
<dbReference type="AlphaFoldDB" id="A0A7K1LIB3"/>
<sequence>MKIDWTGKQRRERNAAAGAPDGPKRKRGCLGCLGIIVVIIVIAAIASAVGGGSNNDDEKKSGDKASSSSSSEAPKERVESELPPTEEPKSEKPAPDDPEAAMKKQVNKALKSSGAKEAKFSTYEPSDDSVWIKFQIRDALSKKGMVKGAQRDTAAILDAIREAGVPGSKILIEGDVNDAMAFNLAYSPDTINSQNWSSLEPAKVWDLRDSGGIMPEFTN</sequence>
<organism evidence="3 4">
    <name type="scientific">Rothia koreensis</name>
    <dbReference type="NCBI Taxonomy" id="592378"/>
    <lineage>
        <taxon>Bacteria</taxon>
        <taxon>Bacillati</taxon>
        <taxon>Actinomycetota</taxon>
        <taxon>Actinomycetes</taxon>
        <taxon>Micrococcales</taxon>
        <taxon>Micrococcaceae</taxon>
        <taxon>Rothia</taxon>
    </lineage>
</organism>
<dbReference type="OrthoDB" id="4711908at2"/>
<evidence type="ECO:0000313" key="4">
    <source>
        <dbReference type="Proteomes" id="UP000462152"/>
    </source>
</evidence>
<dbReference type="Proteomes" id="UP000462152">
    <property type="component" value="Unassembled WGS sequence"/>
</dbReference>
<feature type="compositionally biased region" description="Basic and acidic residues" evidence="1">
    <location>
        <begin position="1"/>
        <end position="14"/>
    </location>
</feature>
<feature type="region of interest" description="Disordered" evidence="1">
    <location>
        <begin position="1"/>
        <end position="24"/>
    </location>
</feature>
<evidence type="ECO:0000256" key="2">
    <source>
        <dbReference type="SAM" id="Phobius"/>
    </source>
</evidence>
<evidence type="ECO:0000256" key="1">
    <source>
        <dbReference type="SAM" id="MobiDB-lite"/>
    </source>
</evidence>
<reference evidence="3 4" key="1">
    <citation type="submission" date="2019-12" db="EMBL/GenBank/DDBJ databases">
        <authorList>
            <person name="Li J."/>
            <person name="Shi Y."/>
            <person name="Xu G."/>
            <person name="Xiao D."/>
            <person name="Ran X."/>
        </authorList>
    </citation>
    <scope>NUCLEOTIDE SEQUENCE [LARGE SCALE GENOMIC DNA]</scope>
    <source>
        <strain evidence="3 4">JCM 15915</strain>
    </source>
</reference>
<feature type="region of interest" description="Disordered" evidence="1">
    <location>
        <begin position="50"/>
        <end position="108"/>
    </location>
</feature>
<keyword evidence="2" id="KW-0472">Membrane</keyword>
<keyword evidence="4" id="KW-1185">Reference proteome</keyword>
<protein>
    <submittedName>
        <fullName evidence="3">Uncharacterized protein</fullName>
    </submittedName>
</protein>
<name>A0A7K1LIB3_9MICC</name>
<gene>
    <name evidence="3" type="ORF">GMA10_06145</name>
</gene>
<feature type="transmembrane region" description="Helical" evidence="2">
    <location>
        <begin position="30"/>
        <end position="50"/>
    </location>
</feature>
<dbReference type="RefSeq" id="WP_129315545.1">
    <property type="nucleotide sequence ID" value="NZ_NOIQ01000008.1"/>
</dbReference>
<keyword evidence="2" id="KW-0812">Transmembrane</keyword>
<keyword evidence="2" id="KW-1133">Transmembrane helix</keyword>
<proteinExistence type="predicted"/>
<comment type="caution">
    <text evidence="3">The sequence shown here is derived from an EMBL/GenBank/DDBJ whole genome shotgun (WGS) entry which is preliminary data.</text>
</comment>
<accession>A0A7K1LIB3</accession>
<feature type="compositionally biased region" description="Basic and acidic residues" evidence="1">
    <location>
        <begin position="73"/>
        <end position="95"/>
    </location>
</feature>